<evidence type="ECO:0000256" key="1">
    <source>
        <dbReference type="SAM" id="SignalP"/>
    </source>
</evidence>
<accession>A0A512N3J0</accession>
<keyword evidence="5" id="KW-1185">Reference proteome</keyword>
<dbReference type="Proteomes" id="UP000321058">
    <property type="component" value="Unassembled WGS sequence"/>
</dbReference>
<keyword evidence="1" id="KW-0732">Signal</keyword>
<dbReference type="GO" id="GO:0016787">
    <property type="term" value="F:hydrolase activity"/>
    <property type="evidence" value="ECO:0007669"/>
    <property type="project" value="UniProtKB-KW"/>
</dbReference>
<sequence length="514" mass="55126">MFRRTFLVGAAGLLAPLPALAQSATREKVAAALPKLKDFARQITDKAQVPGLSIAIVHRDEVVLLEGFGLRQVGRPETVDADTVFQLASLSKPLSSTVVAALVSDGKVSWDSRLRDIDPGFALQDELAAVNVTVRDLFAHRSGLPGHVGDDIEELGFSQGEILHRLRLAKPAYGFRNGYSYSNFGLTEAAVAAARISSQGWEEAAEDKLYKPLGMASTSSRYRDFLDRPNRAALHVPVDGTPDGTWASFTKRNPDAQAPAGGASSSARDLARWLRLLLAEGRYGARQLIAKEALQQAHIPATVRSVDPNTGAASFYGLGWNIDYRAHGVEWSHAGAFSAGARTLVHLIPGEQLGIVVLSNAFPTGVPEGIAMTFFDLVFEGQPTKDWVTMANDVFQAGYAAMLKPSMAYATEPASPAPPLPPEAYLGDYGNDYVGDAKVTDSGGTLYLSLGPAGRRFPLNPFNRDVFTYAPMAEAPKARSGVSFLIGPDGKASEVTIEDLNEYGMGRLVRVPAR</sequence>
<evidence type="ECO:0000313" key="4">
    <source>
        <dbReference type="EMBL" id="GEP53161.1"/>
    </source>
</evidence>
<name>A0A512N3J0_9HYPH</name>
<dbReference type="Gene3D" id="3.40.710.10">
    <property type="entry name" value="DD-peptidase/beta-lactamase superfamily"/>
    <property type="match status" value="1"/>
</dbReference>
<feature type="signal peptide" evidence="1">
    <location>
        <begin position="1"/>
        <end position="21"/>
    </location>
</feature>
<evidence type="ECO:0000259" key="3">
    <source>
        <dbReference type="Pfam" id="PF11954"/>
    </source>
</evidence>
<dbReference type="PANTHER" id="PTHR46825">
    <property type="entry name" value="D-ALANYL-D-ALANINE-CARBOXYPEPTIDASE/ENDOPEPTIDASE AMPH"/>
    <property type="match status" value="1"/>
</dbReference>
<dbReference type="PANTHER" id="PTHR46825:SF15">
    <property type="entry name" value="BETA-LACTAMASE-RELATED DOMAIN-CONTAINING PROTEIN"/>
    <property type="match status" value="1"/>
</dbReference>
<dbReference type="Pfam" id="PF11954">
    <property type="entry name" value="DUF3471"/>
    <property type="match status" value="1"/>
</dbReference>
<evidence type="ECO:0000259" key="2">
    <source>
        <dbReference type="Pfam" id="PF00144"/>
    </source>
</evidence>
<evidence type="ECO:0000313" key="5">
    <source>
        <dbReference type="Proteomes" id="UP000321058"/>
    </source>
</evidence>
<dbReference type="OrthoDB" id="5377981at2"/>
<dbReference type="InterPro" id="IPR021860">
    <property type="entry name" value="Peptidase_S12_Pab87-rel_C"/>
</dbReference>
<keyword evidence="4" id="KW-0378">Hydrolase</keyword>
<feature type="domain" description="Peptidase S12 Pab87-related C-terminal" evidence="3">
    <location>
        <begin position="413"/>
        <end position="498"/>
    </location>
</feature>
<dbReference type="EMBL" id="BKAJ01000004">
    <property type="protein sequence ID" value="GEP53161.1"/>
    <property type="molecule type" value="Genomic_DNA"/>
</dbReference>
<proteinExistence type="predicted"/>
<protein>
    <submittedName>
        <fullName evidence="4">Serine hydrolase</fullName>
    </submittedName>
</protein>
<dbReference type="InterPro" id="IPR012338">
    <property type="entry name" value="Beta-lactam/transpept-like"/>
</dbReference>
<feature type="domain" description="Beta-lactamase-related" evidence="2">
    <location>
        <begin position="38"/>
        <end position="365"/>
    </location>
</feature>
<dbReference type="Gene3D" id="2.40.128.600">
    <property type="match status" value="1"/>
</dbReference>
<organism evidence="4 5">
    <name type="scientific">Reyranella soli</name>
    <dbReference type="NCBI Taxonomy" id="1230389"/>
    <lineage>
        <taxon>Bacteria</taxon>
        <taxon>Pseudomonadati</taxon>
        <taxon>Pseudomonadota</taxon>
        <taxon>Alphaproteobacteria</taxon>
        <taxon>Hyphomicrobiales</taxon>
        <taxon>Reyranellaceae</taxon>
        <taxon>Reyranella</taxon>
    </lineage>
</organism>
<dbReference type="RefSeq" id="WP_147145483.1">
    <property type="nucleotide sequence ID" value="NZ_BKAJ01000004.1"/>
</dbReference>
<dbReference type="AlphaFoldDB" id="A0A512N3J0"/>
<comment type="caution">
    <text evidence="4">The sequence shown here is derived from an EMBL/GenBank/DDBJ whole genome shotgun (WGS) entry which is preliminary data.</text>
</comment>
<reference evidence="4 5" key="1">
    <citation type="submission" date="2019-07" db="EMBL/GenBank/DDBJ databases">
        <title>Whole genome shotgun sequence of Reyranella soli NBRC 108950.</title>
        <authorList>
            <person name="Hosoyama A."/>
            <person name="Uohara A."/>
            <person name="Ohji S."/>
            <person name="Ichikawa N."/>
        </authorList>
    </citation>
    <scope>NUCLEOTIDE SEQUENCE [LARGE SCALE GENOMIC DNA]</scope>
    <source>
        <strain evidence="4 5">NBRC 108950</strain>
    </source>
</reference>
<dbReference type="SUPFAM" id="SSF56601">
    <property type="entry name" value="beta-lactamase/transpeptidase-like"/>
    <property type="match status" value="1"/>
</dbReference>
<dbReference type="Pfam" id="PF00144">
    <property type="entry name" value="Beta-lactamase"/>
    <property type="match status" value="1"/>
</dbReference>
<gene>
    <name evidence="4" type="ORF">RSO01_03270</name>
</gene>
<feature type="chain" id="PRO_5022158415" evidence="1">
    <location>
        <begin position="22"/>
        <end position="514"/>
    </location>
</feature>
<dbReference type="InterPro" id="IPR050491">
    <property type="entry name" value="AmpC-like"/>
</dbReference>
<dbReference type="InterPro" id="IPR001466">
    <property type="entry name" value="Beta-lactam-related"/>
</dbReference>